<gene>
    <name evidence="3" type="ORF">GUJ93_ZPchr0001g31621</name>
</gene>
<dbReference type="InterPro" id="IPR044681">
    <property type="entry name" value="PICBP-like"/>
</dbReference>
<proteinExistence type="predicted"/>
<dbReference type="EMBL" id="JAAALK010000288">
    <property type="protein sequence ID" value="KAG8053947.1"/>
    <property type="molecule type" value="Genomic_DNA"/>
</dbReference>
<dbReference type="GO" id="GO:0005516">
    <property type="term" value="F:calmodulin binding"/>
    <property type="evidence" value="ECO:0007669"/>
    <property type="project" value="InterPro"/>
</dbReference>
<accession>A0A8J5SAU7</accession>
<dbReference type="OrthoDB" id="1304871at2759"/>
<dbReference type="Proteomes" id="UP000729402">
    <property type="component" value="Unassembled WGS sequence"/>
</dbReference>
<reference evidence="3" key="2">
    <citation type="submission" date="2021-02" db="EMBL/GenBank/DDBJ databases">
        <authorList>
            <person name="Kimball J.A."/>
            <person name="Haas M.W."/>
            <person name="Macchietto M."/>
            <person name="Kono T."/>
            <person name="Duquette J."/>
            <person name="Shao M."/>
        </authorList>
    </citation>
    <scope>NUCLEOTIDE SEQUENCE</scope>
    <source>
        <tissue evidence="3">Fresh leaf tissue</tissue>
    </source>
</reference>
<evidence type="ECO:0000256" key="1">
    <source>
        <dbReference type="SAM" id="MobiDB-lite"/>
    </source>
</evidence>
<dbReference type="EMBL" id="JAAALK010000288">
    <property type="protein sequence ID" value="KAG8053946.1"/>
    <property type="molecule type" value="Genomic_DNA"/>
</dbReference>
<dbReference type="PANTHER" id="PTHR33923">
    <property type="entry name" value="CALMODULIN-BINDING PROTEIN-RELATED"/>
    <property type="match status" value="1"/>
</dbReference>
<protein>
    <recommendedName>
        <fullName evidence="2">Calmodulin-binding domain-containing protein</fullName>
    </recommendedName>
</protein>
<sequence>MVQRKQVRKKPKDSVAVICKDGLPTDHLRGGGDTGSRGDGAMVRSALPNYMRATSSSDARAVRAVGGEAAPAAPPRKREAVRANVVFTKTPRASRATCSSTMKGFGLAGAVHVCPYSYCSFKGHVHASSVPLRSVVASRRRLINKQQSMKLEGVSPLRKNNNGGGGGNTFFVKIFAGTAASAIPPTVGSDASCSDLSTEDMDATARRVEYAMFDHRSCGDDNEYKAKDSDGSVDGSCGSSDVISGGSVELSGTKSRGCKQVTGEEKGIYMDQEAEDFGACKSDISEELYARYEDGGADASNESSIDDISCAFGGMNFKEVCSDPTDAASIQRKKWNKRTSEQGEQIRPFNPRAPNFLPVEPDPETEKVDLRHQMMGDRKNAEEWMVDYALRRAVNKLARVQKRKVEMLVQAFETVLPPGANEKKSLQSCS</sequence>
<keyword evidence="4" id="KW-1185">Reference proteome</keyword>
<dbReference type="PANTHER" id="PTHR33923:SF2">
    <property type="entry name" value="CALMODULIN-BINDING PROTEIN-RELATED"/>
    <property type="match status" value="1"/>
</dbReference>
<name>A0A8J5SAU7_ZIZPA</name>
<dbReference type="SMART" id="SM01054">
    <property type="entry name" value="CaM_binding"/>
    <property type="match status" value="1"/>
</dbReference>
<feature type="region of interest" description="Disordered" evidence="1">
    <location>
        <begin position="331"/>
        <end position="361"/>
    </location>
</feature>
<evidence type="ECO:0000313" key="3">
    <source>
        <dbReference type="EMBL" id="KAG8053946.1"/>
    </source>
</evidence>
<comment type="caution">
    <text evidence="3">The sequence shown here is derived from an EMBL/GenBank/DDBJ whole genome shotgun (WGS) entry which is preliminary data.</text>
</comment>
<feature type="domain" description="Calmodulin-binding" evidence="2">
    <location>
        <begin position="311"/>
        <end position="417"/>
    </location>
</feature>
<dbReference type="AlphaFoldDB" id="A0A8J5SAU7"/>
<dbReference type="InterPro" id="IPR012417">
    <property type="entry name" value="CaM-bd_dom_pln"/>
</dbReference>
<dbReference type="Pfam" id="PF07839">
    <property type="entry name" value="CaM_binding"/>
    <property type="match status" value="1"/>
</dbReference>
<evidence type="ECO:0000313" key="4">
    <source>
        <dbReference type="Proteomes" id="UP000729402"/>
    </source>
</evidence>
<organism evidence="3 4">
    <name type="scientific">Zizania palustris</name>
    <name type="common">Northern wild rice</name>
    <dbReference type="NCBI Taxonomy" id="103762"/>
    <lineage>
        <taxon>Eukaryota</taxon>
        <taxon>Viridiplantae</taxon>
        <taxon>Streptophyta</taxon>
        <taxon>Embryophyta</taxon>
        <taxon>Tracheophyta</taxon>
        <taxon>Spermatophyta</taxon>
        <taxon>Magnoliopsida</taxon>
        <taxon>Liliopsida</taxon>
        <taxon>Poales</taxon>
        <taxon>Poaceae</taxon>
        <taxon>BOP clade</taxon>
        <taxon>Oryzoideae</taxon>
        <taxon>Oryzeae</taxon>
        <taxon>Zizaniinae</taxon>
        <taxon>Zizania</taxon>
    </lineage>
</organism>
<evidence type="ECO:0000259" key="2">
    <source>
        <dbReference type="SMART" id="SM01054"/>
    </source>
</evidence>
<reference evidence="3" key="1">
    <citation type="journal article" date="2021" name="bioRxiv">
        <title>Whole Genome Assembly and Annotation of Northern Wild Rice, Zizania palustris L., Supports a Whole Genome Duplication in the Zizania Genus.</title>
        <authorList>
            <person name="Haas M."/>
            <person name="Kono T."/>
            <person name="Macchietto M."/>
            <person name="Millas R."/>
            <person name="McGilp L."/>
            <person name="Shao M."/>
            <person name="Duquette J."/>
            <person name="Hirsch C.N."/>
            <person name="Kimball J."/>
        </authorList>
    </citation>
    <scope>NUCLEOTIDE SEQUENCE</scope>
    <source>
        <tissue evidence="3">Fresh leaf tissue</tissue>
    </source>
</reference>